<evidence type="ECO:0000259" key="1">
    <source>
        <dbReference type="Pfam" id="PF18029"/>
    </source>
</evidence>
<dbReference type="InterPro" id="IPR041581">
    <property type="entry name" value="Glyoxalase_6"/>
</dbReference>
<sequence length="149" mass="16177">MAALSQLGHSARMTSPARFKDLCIDARDHQALADWWCAAMGYVRRDDLEPADDGWVRPRDWPVPITDPAGRAPLIWVVPVSDPKVVKNRMHLDVVGDTAALVTLGATVVRGKDGDDVDPETGGIEWDVLADPEGNEFCCFAPSEPSPTA</sequence>
<dbReference type="Pfam" id="PF18029">
    <property type="entry name" value="Glyoxalase_6"/>
    <property type="match status" value="1"/>
</dbReference>
<gene>
    <name evidence="2" type="ORF">SAMN05660199_03604</name>
</gene>
<evidence type="ECO:0000313" key="3">
    <source>
        <dbReference type="Proteomes" id="UP000199088"/>
    </source>
</evidence>
<dbReference type="EMBL" id="FNIR01000012">
    <property type="protein sequence ID" value="SDP31990.1"/>
    <property type="molecule type" value="Genomic_DNA"/>
</dbReference>
<accession>A0A1H0RRF9</accession>
<name>A0A1H0RRF9_9ACTN</name>
<dbReference type="SUPFAM" id="SSF54593">
    <property type="entry name" value="Glyoxalase/Bleomycin resistance protein/Dihydroxybiphenyl dioxygenase"/>
    <property type="match status" value="1"/>
</dbReference>
<reference evidence="3" key="1">
    <citation type="submission" date="2016-10" db="EMBL/GenBank/DDBJ databases">
        <authorList>
            <person name="Varghese N."/>
            <person name="Submissions S."/>
        </authorList>
    </citation>
    <scope>NUCLEOTIDE SEQUENCE [LARGE SCALE GENOMIC DNA]</scope>
    <source>
        <strain evidence="3">DSM 45843</strain>
    </source>
</reference>
<dbReference type="PANTHER" id="PTHR35908:SF1">
    <property type="entry name" value="CONSERVED PROTEIN"/>
    <property type="match status" value="1"/>
</dbReference>
<dbReference type="PANTHER" id="PTHR35908">
    <property type="entry name" value="HYPOTHETICAL FUSION PROTEIN"/>
    <property type="match status" value="1"/>
</dbReference>
<dbReference type="Gene3D" id="3.10.180.10">
    <property type="entry name" value="2,3-Dihydroxybiphenyl 1,2-Dioxygenase, domain 1"/>
    <property type="match status" value="1"/>
</dbReference>
<proteinExistence type="predicted"/>
<organism evidence="2 3">
    <name type="scientific">Klenkia soli</name>
    <dbReference type="NCBI Taxonomy" id="1052260"/>
    <lineage>
        <taxon>Bacteria</taxon>
        <taxon>Bacillati</taxon>
        <taxon>Actinomycetota</taxon>
        <taxon>Actinomycetes</taxon>
        <taxon>Geodermatophilales</taxon>
        <taxon>Geodermatophilaceae</taxon>
        <taxon>Klenkia</taxon>
    </lineage>
</organism>
<dbReference type="InterPro" id="IPR029068">
    <property type="entry name" value="Glyas_Bleomycin-R_OHBP_Dase"/>
</dbReference>
<evidence type="ECO:0000313" key="2">
    <source>
        <dbReference type="EMBL" id="SDP31990.1"/>
    </source>
</evidence>
<dbReference type="Proteomes" id="UP000199088">
    <property type="component" value="Unassembled WGS sequence"/>
</dbReference>
<protein>
    <recommendedName>
        <fullName evidence="1">Glyoxalase-like domain-containing protein</fullName>
    </recommendedName>
</protein>
<feature type="domain" description="Glyoxalase-like" evidence="1">
    <location>
        <begin position="22"/>
        <end position="139"/>
    </location>
</feature>
<dbReference type="AlphaFoldDB" id="A0A1H0RRF9"/>
<dbReference type="STRING" id="1052260.SAMN05660199_03604"/>
<keyword evidence="3" id="KW-1185">Reference proteome</keyword>